<accession>A0A1I7ZDC7</accession>
<reference evidence="2" key="1">
    <citation type="submission" date="2016-11" db="UniProtKB">
        <authorList>
            <consortium name="WormBaseParasite"/>
        </authorList>
    </citation>
    <scope>IDENTIFICATION</scope>
</reference>
<evidence type="ECO:0000313" key="2">
    <source>
        <dbReference type="WBParaSite" id="L893_g2504.t1"/>
    </source>
</evidence>
<dbReference type="Proteomes" id="UP000095287">
    <property type="component" value="Unplaced"/>
</dbReference>
<dbReference type="AlphaFoldDB" id="A0A1I7ZDC7"/>
<evidence type="ECO:0000313" key="1">
    <source>
        <dbReference type="Proteomes" id="UP000095287"/>
    </source>
</evidence>
<organism evidence="1 2">
    <name type="scientific">Steinernema glaseri</name>
    <dbReference type="NCBI Taxonomy" id="37863"/>
    <lineage>
        <taxon>Eukaryota</taxon>
        <taxon>Metazoa</taxon>
        <taxon>Ecdysozoa</taxon>
        <taxon>Nematoda</taxon>
        <taxon>Chromadorea</taxon>
        <taxon>Rhabditida</taxon>
        <taxon>Tylenchina</taxon>
        <taxon>Panagrolaimomorpha</taxon>
        <taxon>Strongyloidoidea</taxon>
        <taxon>Steinernematidae</taxon>
        <taxon>Steinernema</taxon>
    </lineage>
</organism>
<keyword evidence="1" id="KW-1185">Reference proteome</keyword>
<proteinExistence type="predicted"/>
<sequence>MIVHRDPSIGCLIGSRQIELKGVWLFAPAESTSVQLDSLIGDRHLRSSSCSTDPLTTPEMKTSTVSVLAIVASLLFTSAVAIECYVGEYTETAYGERTEVQPREIKDCFGERCFIVIGINKDNFKSTAQRCGNEIVTNRHLCSWDAYHKDISLAEDTTGSAICCSEPLCNKNLETARASWSWSLRNSQKFSNSRGTSSEAFGLKVILSQVQ</sequence>
<name>A0A1I7ZDC7_9BILA</name>
<protein>
    <submittedName>
        <fullName evidence="2">Activin_recp domain-containing protein</fullName>
    </submittedName>
</protein>
<dbReference type="WBParaSite" id="L893_g2504.t1">
    <property type="protein sequence ID" value="L893_g2504.t1"/>
    <property type="gene ID" value="L893_g2504"/>
</dbReference>